<evidence type="ECO:0000256" key="2">
    <source>
        <dbReference type="SAM" id="MobiDB-lite"/>
    </source>
</evidence>
<accession>A0A7J7IPB1</accession>
<dbReference type="Proteomes" id="UP000530660">
    <property type="component" value="Unassembled WGS sequence"/>
</dbReference>
<gene>
    <name evidence="3" type="ORF">F1559_004143</name>
</gene>
<proteinExistence type="predicted"/>
<evidence type="ECO:0000256" key="1">
    <source>
        <dbReference type="SAM" id="Coils"/>
    </source>
</evidence>
<feature type="compositionally biased region" description="Polar residues" evidence="2">
    <location>
        <begin position="214"/>
        <end position="229"/>
    </location>
</feature>
<organism evidence="3 4">
    <name type="scientific">Cyanidiococcus yangmingshanensis</name>
    <dbReference type="NCBI Taxonomy" id="2690220"/>
    <lineage>
        <taxon>Eukaryota</taxon>
        <taxon>Rhodophyta</taxon>
        <taxon>Bangiophyceae</taxon>
        <taxon>Cyanidiales</taxon>
        <taxon>Cyanidiaceae</taxon>
        <taxon>Cyanidiococcus</taxon>
    </lineage>
</organism>
<evidence type="ECO:0000313" key="4">
    <source>
        <dbReference type="Proteomes" id="UP000530660"/>
    </source>
</evidence>
<protein>
    <submittedName>
        <fullName evidence="3">Uncharacterized protein</fullName>
    </submittedName>
</protein>
<dbReference type="EMBL" id="VWRR01000003">
    <property type="protein sequence ID" value="KAF6004549.1"/>
    <property type="molecule type" value="Genomic_DNA"/>
</dbReference>
<evidence type="ECO:0000313" key="3">
    <source>
        <dbReference type="EMBL" id="KAF6004549.1"/>
    </source>
</evidence>
<name>A0A7J7IPB1_9RHOD</name>
<feature type="region of interest" description="Disordered" evidence="2">
    <location>
        <begin position="208"/>
        <end position="229"/>
    </location>
</feature>
<comment type="caution">
    <text evidence="3">The sequence shown here is derived from an EMBL/GenBank/DDBJ whole genome shotgun (WGS) entry which is preliminary data.</text>
</comment>
<dbReference type="AlphaFoldDB" id="A0A7J7IPB1"/>
<reference evidence="3 4" key="1">
    <citation type="journal article" date="2020" name="J. Phycol.">
        <title>Comparative genome analysis reveals Cyanidiococcus gen. nov., a new extremophilic red algal genus sister to Cyanidioschyzon (Cyanidioschyzonaceae, Rhodophyta).</title>
        <authorList>
            <person name="Liu S.-L."/>
            <person name="Chiang Y.-R."/>
            <person name="Yoon H.S."/>
            <person name="Fu H.-Y."/>
        </authorList>
    </citation>
    <scope>NUCLEOTIDE SEQUENCE [LARGE SCALE GENOMIC DNA]</scope>
    <source>
        <strain evidence="3 4">THAL066</strain>
    </source>
</reference>
<keyword evidence="1" id="KW-0175">Coiled coil</keyword>
<sequence>MSGVWFRCRGFEVLLQGSRRHFGTDSPFVRWRRQYEKELHELRRKFREASEQESIRTELARKARAEASISRQRSEAAEHRRKLEMLKERIRREVEPVKPTANASPAVVIEPVKLEAYSEKFGFGYVMLARRAVEKELKRTDQGAALNRALREVRRERAIVRKHLETRVEQQKRVQLAQMLQTKSAEWITRDRVDVAVDAAVQEFFASGQDAADASQNGPGLPGATTSRQ</sequence>
<keyword evidence="4" id="KW-1185">Reference proteome</keyword>
<feature type="coiled-coil region" evidence="1">
    <location>
        <begin position="32"/>
        <end position="93"/>
    </location>
</feature>